<dbReference type="PRINTS" id="PR00420">
    <property type="entry name" value="RNGMNOXGNASE"/>
</dbReference>
<evidence type="ECO:0000313" key="4">
    <source>
        <dbReference type="Proteomes" id="UP001629214"/>
    </source>
</evidence>
<dbReference type="EC" id="1.14.13.127" evidence="3"/>
<keyword evidence="1 3" id="KW-0560">Oxidoreductase</keyword>
<accession>A0ABW8ZB76</accession>
<dbReference type="Gene3D" id="3.30.70.2450">
    <property type="match status" value="1"/>
</dbReference>
<dbReference type="Pfam" id="PF01494">
    <property type="entry name" value="FAD_binding_3"/>
    <property type="match status" value="1"/>
</dbReference>
<evidence type="ECO:0000313" key="3">
    <source>
        <dbReference type="EMBL" id="MFL9879780.1"/>
    </source>
</evidence>
<protein>
    <submittedName>
        <fullName evidence="3">Bifunctional 3-(3-hydroxy-phenyl)propionate/3-hydroxycinnamic acid hydroxylase</fullName>
        <ecNumber evidence="3">1.14.13.127</ecNumber>
    </submittedName>
</protein>
<dbReference type="PANTHER" id="PTHR43476:SF3">
    <property type="entry name" value="FAD-BINDING MONOOXYGENASE"/>
    <property type="match status" value="1"/>
</dbReference>
<dbReference type="InterPro" id="IPR036188">
    <property type="entry name" value="FAD/NAD-bd_sf"/>
</dbReference>
<dbReference type="RefSeq" id="WP_408168870.1">
    <property type="nucleotide sequence ID" value="NZ_JAQQFR010000009.1"/>
</dbReference>
<evidence type="ECO:0000259" key="2">
    <source>
        <dbReference type="Pfam" id="PF01494"/>
    </source>
</evidence>
<dbReference type="PANTHER" id="PTHR43476">
    <property type="entry name" value="3-(3-HYDROXY-PHENYL)PROPIONATE/3-HYDROXYCINNAMIC ACID HYDROXYLASE"/>
    <property type="match status" value="1"/>
</dbReference>
<dbReference type="SUPFAM" id="SSF51905">
    <property type="entry name" value="FAD/NAD(P)-binding domain"/>
    <property type="match status" value="1"/>
</dbReference>
<dbReference type="Gene3D" id="3.50.50.60">
    <property type="entry name" value="FAD/NAD(P)-binding domain"/>
    <property type="match status" value="1"/>
</dbReference>
<keyword evidence="4" id="KW-1185">Reference proteome</keyword>
<reference evidence="3 4" key="1">
    <citation type="journal article" date="2024" name="Chem. Sci.">
        <title>Discovery of megapolipeptins by genome mining of a Burkholderiales bacteria collection.</title>
        <authorList>
            <person name="Paulo B.S."/>
            <person name="Recchia M.J.J."/>
            <person name="Lee S."/>
            <person name="Fergusson C.H."/>
            <person name="Romanowski S.B."/>
            <person name="Hernandez A."/>
            <person name="Krull N."/>
            <person name="Liu D.Y."/>
            <person name="Cavanagh H."/>
            <person name="Bos A."/>
            <person name="Gray C.A."/>
            <person name="Murphy B.T."/>
            <person name="Linington R.G."/>
            <person name="Eustaquio A.S."/>
        </authorList>
    </citation>
    <scope>NUCLEOTIDE SEQUENCE [LARGE SCALE GENOMIC DNA]</scope>
    <source>
        <strain evidence="3 4">RL21-008-BIB-B</strain>
    </source>
</reference>
<dbReference type="Proteomes" id="UP001629214">
    <property type="component" value="Unassembled WGS sequence"/>
</dbReference>
<comment type="caution">
    <text evidence="3">The sequence shown here is derived from an EMBL/GenBank/DDBJ whole genome shotgun (WGS) entry which is preliminary data.</text>
</comment>
<dbReference type="InterPro" id="IPR050631">
    <property type="entry name" value="PheA/TfdB_FAD_monoxygenase"/>
</dbReference>
<name>A0ABW8ZB76_9BURK</name>
<evidence type="ECO:0000256" key="1">
    <source>
        <dbReference type="ARBA" id="ARBA00023002"/>
    </source>
</evidence>
<gene>
    <name evidence="3" type="ORF">PQR63_15375</name>
</gene>
<organism evidence="3 4">
    <name type="scientific">Herbaspirillum rhizosphaerae</name>
    <dbReference type="NCBI Taxonomy" id="346179"/>
    <lineage>
        <taxon>Bacteria</taxon>
        <taxon>Pseudomonadati</taxon>
        <taxon>Pseudomonadota</taxon>
        <taxon>Betaproteobacteria</taxon>
        <taxon>Burkholderiales</taxon>
        <taxon>Oxalobacteraceae</taxon>
        <taxon>Herbaspirillum</taxon>
    </lineage>
</organism>
<feature type="domain" description="FAD-binding" evidence="2">
    <location>
        <begin position="5"/>
        <end position="344"/>
    </location>
</feature>
<dbReference type="EMBL" id="JAQQFR010000009">
    <property type="protein sequence ID" value="MFL9879780.1"/>
    <property type="molecule type" value="Genomic_DNA"/>
</dbReference>
<dbReference type="GO" id="GO:0008688">
    <property type="term" value="F:3-(3-hydroxyphenyl)propionate hydroxylase activity"/>
    <property type="evidence" value="ECO:0007669"/>
    <property type="project" value="UniProtKB-EC"/>
</dbReference>
<proteinExistence type="predicted"/>
<sequence length="525" mass="57666">MKSNYDVIVVGFGPSGAVAAALLGQAGLNVLVIDRLHHVYDKPRAIALDHEIMRVFQQLGVAEAVAEHIEPFTPSEYYGADGELIKRLAAVEPPFPMGYTPSMVFTQPPVERILRERVASLSNVDVHTGIEFKSMQQDANSVTVTLRDENGTEHAVSSKYLIGCDGASSSVRDAAGIELEDLDFDEPWLVVDVLVNEKGLAKLPVTSVQFCEPERPCSYVIGPKNHRRWEISLLEGEDPKYMATEEGAWSVLKRWISTDDATLWRQASYRFHALVAKEWNNGRVFIAGDAAHQQPPFLGQGMCQGVRDVVNLIWKLKLVITGNADESLLHTYGEERGAHVRALTGRIKDIGKLICERDPEAARQRDAHLIAADGGTIKTVPRQNIIPSLDRGLLSPVPSAANGTLFPQPRISVSGADVLMDRACGTEWRIVFDPTRVQPVDALLKVARLIGAQLVPILPTAVQDSPPKGYRERDGVVNGWFERIGVCAAIVRPDHYVYGAANDIDDLLEQLNGLQQRLGETTAVV</sequence>
<dbReference type="NCBIfam" id="NF004829">
    <property type="entry name" value="PRK06183.1-3"/>
    <property type="match status" value="1"/>
</dbReference>
<dbReference type="InterPro" id="IPR002938">
    <property type="entry name" value="FAD-bd"/>
</dbReference>